<dbReference type="STRING" id="1123285.SAMN05660235_02143"/>
<dbReference type="PROSITE" id="PS51846">
    <property type="entry name" value="CNNM"/>
    <property type="match status" value="1"/>
</dbReference>
<dbReference type="InterPro" id="IPR046342">
    <property type="entry name" value="CBS_dom_sf"/>
</dbReference>
<dbReference type="InterPro" id="IPR000644">
    <property type="entry name" value="CBS_dom"/>
</dbReference>
<dbReference type="FunFam" id="3.10.580.10:FF:000002">
    <property type="entry name" value="Magnesium/cobalt efflux protein CorC"/>
    <property type="match status" value="1"/>
</dbReference>
<keyword evidence="6 10" id="KW-1133">Transmembrane helix</keyword>
<evidence type="ECO:0000259" key="13">
    <source>
        <dbReference type="PROSITE" id="PS51846"/>
    </source>
</evidence>
<dbReference type="InterPro" id="IPR044751">
    <property type="entry name" value="Ion_transp-like_CBS"/>
</dbReference>
<dbReference type="AlphaFoldDB" id="A0A1G7MGB0"/>
<reference evidence="15" key="1">
    <citation type="submission" date="2016-10" db="EMBL/GenBank/DDBJ databases">
        <authorList>
            <person name="Varghese N."/>
            <person name="Submissions S."/>
        </authorList>
    </citation>
    <scope>NUCLEOTIDE SEQUENCE [LARGE SCALE GENOMIC DNA]</scope>
    <source>
        <strain evidence="15">DSM 23256</strain>
    </source>
</reference>
<evidence type="ECO:0000313" key="14">
    <source>
        <dbReference type="EMBL" id="SDF60852.1"/>
    </source>
</evidence>
<feature type="domain" description="CBS" evidence="12">
    <location>
        <begin position="286"/>
        <end position="342"/>
    </location>
</feature>
<dbReference type="Proteomes" id="UP000243333">
    <property type="component" value="Unassembled WGS sequence"/>
</dbReference>
<dbReference type="SMART" id="SM00116">
    <property type="entry name" value="CBS"/>
    <property type="match status" value="2"/>
</dbReference>
<evidence type="ECO:0000256" key="8">
    <source>
        <dbReference type="ARBA" id="ARBA00023136"/>
    </source>
</evidence>
<dbReference type="Pfam" id="PF03471">
    <property type="entry name" value="CorC_HlyC"/>
    <property type="match status" value="1"/>
</dbReference>
<proteinExistence type="inferred from homology"/>
<feature type="domain" description="CBS" evidence="12">
    <location>
        <begin position="222"/>
        <end position="283"/>
    </location>
</feature>
<dbReference type="GO" id="GO:0050660">
    <property type="term" value="F:flavin adenine dinucleotide binding"/>
    <property type="evidence" value="ECO:0007669"/>
    <property type="project" value="InterPro"/>
</dbReference>
<evidence type="ECO:0000256" key="10">
    <source>
        <dbReference type="PROSITE-ProRule" id="PRU01193"/>
    </source>
</evidence>
<dbReference type="SUPFAM" id="SSF56176">
    <property type="entry name" value="FAD-binding/transporter-associated domain-like"/>
    <property type="match status" value="1"/>
</dbReference>
<dbReference type="OrthoDB" id="9798188at2"/>
<feature type="transmembrane region" description="Helical" evidence="11">
    <location>
        <begin position="12"/>
        <end position="31"/>
    </location>
</feature>
<accession>A0A1G7MGB0</accession>
<dbReference type="InterPro" id="IPR002550">
    <property type="entry name" value="CNNM"/>
</dbReference>
<evidence type="ECO:0000256" key="3">
    <source>
        <dbReference type="ARBA" id="ARBA00022475"/>
    </source>
</evidence>
<dbReference type="CDD" id="cd04590">
    <property type="entry name" value="CBS_pair_CorC_HlyC_assoc"/>
    <property type="match status" value="1"/>
</dbReference>
<evidence type="ECO:0000313" key="15">
    <source>
        <dbReference type="Proteomes" id="UP000243333"/>
    </source>
</evidence>
<evidence type="ECO:0000256" key="11">
    <source>
        <dbReference type="SAM" id="Phobius"/>
    </source>
</evidence>
<sequence>METSSVTLEITVIILLILANGLFALTEMAIVSSRKPRLEKMANEGSAGAKAALELADDPTQLLSTIQVGITLIGILTGTFGGATLSRVVAAWLNQVPLLAPYSDSISLAFVVAAITYVSLIVGELVPKRVALSNPEPLAAFVARPMRAFSRLATPVVYFLSTSTNLVMRVLGIRPSEELPVTEEEIKILIEQGTEAGAFEKAEQDMVQRVFRFGDLRVYDLMTPRTQMTWLDLEDTPEENIKIITESGYSRFPVVRGNLDEVVGVVYTSDILVSCLAGKPIDLEACIRRPLFVPRSMRAFRALEMFKQQGVHEAVVLDEFGGVLGFVTLHDLLEAIIGDMPLADDTEEPMAVQRDDGSWLVDGMMPVEDFKEMFGIDELPEEERDHFHTVGGFVISYLGHIPAVSEQFAWGRLRIEIIDMDRVRVDKILVTVVDNEAVEQRRDRA</sequence>
<dbReference type="FunFam" id="3.30.465.10:FF:000023">
    <property type="entry name" value="Magnesium and cobalt transporter"/>
    <property type="match status" value="1"/>
</dbReference>
<dbReference type="PANTHER" id="PTHR43099">
    <property type="entry name" value="UPF0053 PROTEIN YRKA"/>
    <property type="match status" value="1"/>
</dbReference>
<keyword evidence="4 10" id="KW-0812">Transmembrane</keyword>
<comment type="subcellular location">
    <subcellularLocation>
        <location evidence="1">Cell membrane</location>
        <topology evidence="1">Multi-pass membrane protein</topology>
    </subcellularLocation>
</comment>
<dbReference type="InterPro" id="IPR051676">
    <property type="entry name" value="UPF0053_domain"/>
</dbReference>
<organism evidence="14 15">
    <name type="scientific">Sporolituus thermophilus DSM 23256</name>
    <dbReference type="NCBI Taxonomy" id="1123285"/>
    <lineage>
        <taxon>Bacteria</taxon>
        <taxon>Bacillati</taxon>
        <taxon>Bacillota</taxon>
        <taxon>Negativicutes</taxon>
        <taxon>Selenomonadales</taxon>
        <taxon>Sporomusaceae</taxon>
        <taxon>Sporolituus</taxon>
    </lineage>
</organism>
<evidence type="ECO:0000256" key="7">
    <source>
        <dbReference type="ARBA" id="ARBA00023122"/>
    </source>
</evidence>
<dbReference type="EMBL" id="FNBU01000017">
    <property type="protein sequence ID" value="SDF60852.1"/>
    <property type="molecule type" value="Genomic_DNA"/>
</dbReference>
<keyword evidence="15" id="KW-1185">Reference proteome</keyword>
<evidence type="ECO:0000256" key="4">
    <source>
        <dbReference type="ARBA" id="ARBA00022692"/>
    </source>
</evidence>
<evidence type="ECO:0000256" key="1">
    <source>
        <dbReference type="ARBA" id="ARBA00004651"/>
    </source>
</evidence>
<evidence type="ECO:0000256" key="5">
    <source>
        <dbReference type="ARBA" id="ARBA00022737"/>
    </source>
</evidence>
<keyword evidence="8 10" id="KW-0472">Membrane</keyword>
<dbReference type="PROSITE" id="PS51371">
    <property type="entry name" value="CBS"/>
    <property type="match status" value="2"/>
</dbReference>
<dbReference type="InterPro" id="IPR016169">
    <property type="entry name" value="FAD-bd_PCMH_sub2"/>
</dbReference>
<evidence type="ECO:0000256" key="2">
    <source>
        <dbReference type="ARBA" id="ARBA00006337"/>
    </source>
</evidence>
<dbReference type="Pfam" id="PF01595">
    <property type="entry name" value="CNNM"/>
    <property type="match status" value="1"/>
</dbReference>
<evidence type="ECO:0000256" key="6">
    <source>
        <dbReference type="ARBA" id="ARBA00022989"/>
    </source>
</evidence>
<dbReference type="InterPro" id="IPR005170">
    <property type="entry name" value="Transptr-assoc_dom"/>
</dbReference>
<dbReference type="Pfam" id="PF00571">
    <property type="entry name" value="CBS"/>
    <property type="match status" value="2"/>
</dbReference>
<gene>
    <name evidence="14" type="ORF">SAMN05660235_02143</name>
</gene>
<dbReference type="RefSeq" id="WP_093690719.1">
    <property type="nucleotide sequence ID" value="NZ_FNBU01000017.1"/>
</dbReference>
<evidence type="ECO:0000256" key="9">
    <source>
        <dbReference type="PROSITE-ProRule" id="PRU00703"/>
    </source>
</evidence>
<dbReference type="SUPFAM" id="SSF54631">
    <property type="entry name" value="CBS-domain pair"/>
    <property type="match status" value="1"/>
</dbReference>
<dbReference type="InterPro" id="IPR036318">
    <property type="entry name" value="FAD-bd_PCMH-like_sf"/>
</dbReference>
<keyword evidence="5" id="KW-0677">Repeat</keyword>
<keyword evidence="7 9" id="KW-0129">CBS domain</keyword>
<dbReference type="PANTHER" id="PTHR43099:SF5">
    <property type="entry name" value="HLYC_CORC FAMILY TRANSPORTER"/>
    <property type="match status" value="1"/>
</dbReference>
<keyword evidence="3" id="KW-1003">Cell membrane</keyword>
<dbReference type="GO" id="GO:0005886">
    <property type="term" value="C:plasma membrane"/>
    <property type="evidence" value="ECO:0007669"/>
    <property type="project" value="UniProtKB-SubCell"/>
</dbReference>
<comment type="similarity">
    <text evidence="2">Belongs to the UPF0053 family.</text>
</comment>
<protein>
    <submittedName>
        <fullName evidence="14">Putative hemolysin</fullName>
    </submittedName>
</protein>
<dbReference type="SMART" id="SM01091">
    <property type="entry name" value="CorC_HlyC"/>
    <property type="match status" value="1"/>
</dbReference>
<feature type="transmembrane region" description="Helical" evidence="11">
    <location>
        <begin position="105"/>
        <end position="126"/>
    </location>
</feature>
<name>A0A1G7MGB0_9FIRM</name>
<feature type="transmembrane region" description="Helical" evidence="11">
    <location>
        <begin position="70"/>
        <end position="93"/>
    </location>
</feature>
<dbReference type="Gene3D" id="3.10.580.10">
    <property type="entry name" value="CBS-domain"/>
    <property type="match status" value="1"/>
</dbReference>
<dbReference type="Gene3D" id="3.30.465.10">
    <property type="match status" value="1"/>
</dbReference>
<feature type="domain" description="CNNM transmembrane" evidence="13">
    <location>
        <begin position="2"/>
        <end position="203"/>
    </location>
</feature>
<evidence type="ECO:0000259" key="12">
    <source>
        <dbReference type="PROSITE" id="PS51371"/>
    </source>
</evidence>